<feature type="transmembrane region" description="Helical" evidence="1">
    <location>
        <begin position="6"/>
        <end position="25"/>
    </location>
</feature>
<evidence type="ECO:0000256" key="1">
    <source>
        <dbReference type="SAM" id="Phobius"/>
    </source>
</evidence>
<dbReference type="EMBL" id="JACAGK010000058">
    <property type="protein sequence ID" value="MDM1049817.1"/>
    <property type="molecule type" value="Genomic_DNA"/>
</dbReference>
<dbReference type="RefSeq" id="WP_149526160.1">
    <property type="nucleotide sequence ID" value="NZ_CP030848.1"/>
</dbReference>
<accession>A0ABT7NRH4</accession>
<dbReference type="Proteomes" id="UP001170954">
    <property type="component" value="Unassembled WGS sequence"/>
</dbReference>
<name>A0ABT7NRH4_9SPHI</name>
<evidence type="ECO:0008006" key="4">
    <source>
        <dbReference type="Google" id="ProtNLM"/>
    </source>
</evidence>
<keyword evidence="1" id="KW-1133">Transmembrane helix</keyword>
<dbReference type="PROSITE" id="PS51257">
    <property type="entry name" value="PROKAR_LIPOPROTEIN"/>
    <property type="match status" value="1"/>
</dbReference>
<evidence type="ECO:0000313" key="2">
    <source>
        <dbReference type="EMBL" id="MDM1049817.1"/>
    </source>
</evidence>
<sequence>MKELVGILVPAALCACVTLSIYFVTKFRYDAIKTLGGPIPRSPKSRFSWKRTGIVVLGFSIGLLLVGILQNLNVIQANDSRGFFIIGTITFCVGTSLFIADRVSSNEKEIDG</sequence>
<gene>
    <name evidence="2" type="ORF">HX018_16380</name>
</gene>
<proteinExistence type="predicted"/>
<feature type="transmembrane region" description="Helical" evidence="1">
    <location>
        <begin position="82"/>
        <end position="100"/>
    </location>
</feature>
<feature type="transmembrane region" description="Helical" evidence="1">
    <location>
        <begin position="52"/>
        <end position="70"/>
    </location>
</feature>
<keyword evidence="1" id="KW-0812">Transmembrane</keyword>
<comment type="caution">
    <text evidence="2">The sequence shown here is derived from an EMBL/GenBank/DDBJ whole genome shotgun (WGS) entry which is preliminary data.</text>
</comment>
<keyword evidence="3" id="KW-1185">Reference proteome</keyword>
<keyword evidence="1" id="KW-0472">Membrane</keyword>
<protein>
    <recommendedName>
        <fullName evidence="4">DUF3784 domain-containing protein</fullName>
    </recommendedName>
</protein>
<organism evidence="2 3">
    <name type="scientific">Sphingobacterium hotanense</name>
    <dbReference type="NCBI Taxonomy" id="649196"/>
    <lineage>
        <taxon>Bacteria</taxon>
        <taxon>Pseudomonadati</taxon>
        <taxon>Bacteroidota</taxon>
        <taxon>Sphingobacteriia</taxon>
        <taxon>Sphingobacteriales</taxon>
        <taxon>Sphingobacteriaceae</taxon>
        <taxon>Sphingobacterium</taxon>
    </lineage>
</organism>
<reference evidence="2" key="1">
    <citation type="submission" date="2020-06" db="EMBL/GenBank/DDBJ databases">
        <authorList>
            <person name="Dong N."/>
        </authorList>
    </citation>
    <scope>NUCLEOTIDE SEQUENCE</scope>
    <source>
        <strain evidence="2">R1692</strain>
    </source>
</reference>
<evidence type="ECO:0000313" key="3">
    <source>
        <dbReference type="Proteomes" id="UP001170954"/>
    </source>
</evidence>
<reference evidence="2" key="2">
    <citation type="journal article" date="2022" name="Sci. Total Environ.">
        <title>Prevalence, transmission, and molecular epidemiology of tet(X)-positive bacteria among humans, animals, and environmental niches in China: An epidemiological, and genomic-based study.</title>
        <authorList>
            <person name="Dong N."/>
            <person name="Zeng Y."/>
            <person name="Cai C."/>
            <person name="Sun C."/>
            <person name="Lu J."/>
            <person name="Liu C."/>
            <person name="Zhou H."/>
            <person name="Sun Q."/>
            <person name="Shu L."/>
            <person name="Wang H."/>
            <person name="Wang Y."/>
            <person name="Wang S."/>
            <person name="Wu C."/>
            <person name="Chan E.W."/>
            <person name="Chen G."/>
            <person name="Shen Z."/>
            <person name="Chen S."/>
            <person name="Zhang R."/>
        </authorList>
    </citation>
    <scope>NUCLEOTIDE SEQUENCE</scope>
    <source>
        <strain evidence="2">R1692</strain>
    </source>
</reference>